<dbReference type="Gene3D" id="2.60.40.3710">
    <property type="match status" value="1"/>
</dbReference>
<keyword evidence="8" id="KW-0564">Palmitate</keyword>
<evidence type="ECO:0000256" key="10">
    <source>
        <dbReference type="ARBA" id="ARBA00023315"/>
    </source>
</evidence>
<dbReference type="Gene3D" id="2.60.40.3780">
    <property type="match status" value="1"/>
</dbReference>
<dbReference type="EMBL" id="CP060713">
    <property type="protein sequence ID" value="QNN53186.1"/>
    <property type="molecule type" value="Genomic_DNA"/>
</dbReference>
<evidence type="ECO:0000259" key="16">
    <source>
        <dbReference type="PROSITE" id="PS52029"/>
    </source>
</evidence>
<evidence type="ECO:0000256" key="12">
    <source>
        <dbReference type="ARBA" id="ARBA00060592"/>
    </source>
</evidence>
<name>A0A7G9RC61_9ACTN</name>
<keyword evidence="6 13" id="KW-0573">Peptidoglycan synthesis</keyword>
<evidence type="ECO:0000256" key="5">
    <source>
        <dbReference type="ARBA" id="ARBA00022960"/>
    </source>
</evidence>
<dbReference type="Proteomes" id="UP000515947">
    <property type="component" value="Chromosome"/>
</dbReference>
<dbReference type="PANTHER" id="PTHR30582:SF2">
    <property type="entry name" value="L,D-TRANSPEPTIDASE YCIB-RELATED"/>
    <property type="match status" value="1"/>
</dbReference>
<dbReference type="PROSITE" id="PS52029">
    <property type="entry name" value="LD_TPASE"/>
    <property type="match status" value="1"/>
</dbReference>
<keyword evidence="5 13" id="KW-0133">Cell shape</keyword>
<evidence type="ECO:0000256" key="11">
    <source>
        <dbReference type="ARBA" id="ARBA00023316"/>
    </source>
</evidence>
<dbReference type="InterPro" id="IPR041280">
    <property type="entry name" value="Big_10"/>
</dbReference>
<keyword evidence="2" id="KW-1003">Cell membrane</keyword>
<evidence type="ECO:0000313" key="17">
    <source>
        <dbReference type="EMBL" id="QNN53186.1"/>
    </source>
</evidence>
<accession>A0A7G9RC61</accession>
<dbReference type="FunFam" id="2.40.440.10:FF:000005">
    <property type="entry name" value="L,D-transpeptidase 2"/>
    <property type="match status" value="1"/>
</dbReference>
<dbReference type="GO" id="GO:0071972">
    <property type="term" value="F:peptidoglycan L,D-transpeptidase activity"/>
    <property type="evidence" value="ECO:0007669"/>
    <property type="project" value="TreeGrafter"/>
</dbReference>
<gene>
    <name evidence="17" type="ORF">H9L09_01440</name>
</gene>
<keyword evidence="7" id="KW-0472">Membrane</keyword>
<evidence type="ECO:0000256" key="4">
    <source>
        <dbReference type="ARBA" id="ARBA00022729"/>
    </source>
</evidence>
<comment type="pathway">
    <text evidence="1 13">Cell wall biogenesis; peptidoglycan biosynthesis.</text>
</comment>
<dbReference type="GO" id="GO:0005576">
    <property type="term" value="C:extracellular region"/>
    <property type="evidence" value="ECO:0007669"/>
    <property type="project" value="TreeGrafter"/>
</dbReference>
<organism evidence="17 18">
    <name type="scientific">Nocardioides mesophilus</name>
    <dbReference type="NCBI Taxonomy" id="433659"/>
    <lineage>
        <taxon>Bacteria</taxon>
        <taxon>Bacillati</taxon>
        <taxon>Actinomycetota</taxon>
        <taxon>Actinomycetes</taxon>
        <taxon>Propionibacteriales</taxon>
        <taxon>Nocardioidaceae</taxon>
        <taxon>Nocardioides</taxon>
    </lineage>
</organism>
<evidence type="ECO:0000256" key="6">
    <source>
        <dbReference type="ARBA" id="ARBA00022984"/>
    </source>
</evidence>
<keyword evidence="11 13" id="KW-0961">Cell wall biogenesis/degradation</keyword>
<evidence type="ECO:0000256" key="13">
    <source>
        <dbReference type="PROSITE-ProRule" id="PRU01373"/>
    </source>
</evidence>
<dbReference type="AlphaFoldDB" id="A0A7G9RC61"/>
<keyword evidence="3" id="KW-0808">Transferase</keyword>
<dbReference type="Gene3D" id="2.40.440.10">
    <property type="entry name" value="L,D-transpeptidase catalytic domain-like"/>
    <property type="match status" value="1"/>
</dbReference>
<evidence type="ECO:0000256" key="15">
    <source>
        <dbReference type="SAM" id="SignalP"/>
    </source>
</evidence>
<dbReference type="GO" id="GO:0016746">
    <property type="term" value="F:acyltransferase activity"/>
    <property type="evidence" value="ECO:0007669"/>
    <property type="project" value="UniProtKB-KW"/>
</dbReference>
<feature type="domain" description="L,D-TPase catalytic" evidence="16">
    <location>
        <begin position="263"/>
        <end position="389"/>
    </location>
</feature>
<dbReference type="PROSITE" id="PS51257">
    <property type="entry name" value="PROKAR_LIPOPROTEIN"/>
    <property type="match status" value="1"/>
</dbReference>
<protein>
    <submittedName>
        <fullName evidence="17">L,D-transpeptidase</fullName>
    </submittedName>
</protein>
<dbReference type="PANTHER" id="PTHR30582">
    <property type="entry name" value="L,D-TRANSPEPTIDASE"/>
    <property type="match status" value="1"/>
</dbReference>
<comment type="pathway">
    <text evidence="12">Glycan biosynthesis.</text>
</comment>
<evidence type="ECO:0000256" key="14">
    <source>
        <dbReference type="SAM" id="MobiDB-lite"/>
    </source>
</evidence>
<dbReference type="Pfam" id="PF17964">
    <property type="entry name" value="Big_10"/>
    <property type="match status" value="1"/>
</dbReference>
<proteinExistence type="predicted"/>
<evidence type="ECO:0000256" key="9">
    <source>
        <dbReference type="ARBA" id="ARBA00023288"/>
    </source>
</evidence>
<feature type="chain" id="PRO_5039014010" evidence="15">
    <location>
        <begin position="31"/>
        <end position="418"/>
    </location>
</feature>
<keyword evidence="10" id="KW-0012">Acyltransferase</keyword>
<feature type="signal peptide" evidence="15">
    <location>
        <begin position="1"/>
        <end position="30"/>
    </location>
</feature>
<reference evidence="17 18" key="1">
    <citation type="submission" date="2020-08" db="EMBL/GenBank/DDBJ databases">
        <title>Genome sequence of Nocardioides mesophilus KACC 16243T.</title>
        <authorList>
            <person name="Hyun D.-W."/>
            <person name="Bae J.-W."/>
        </authorList>
    </citation>
    <scope>NUCLEOTIDE SEQUENCE [LARGE SCALE GENOMIC DNA]</scope>
    <source>
        <strain evidence="17 18">KACC 16243</strain>
    </source>
</reference>
<evidence type="ECO:0000256" key="1">
    <source>
        <dbReference type="ARBA" id="ARBA00004752"/>
    </source>
</evidence>
<keyword evidence="18" id="KW-1185">Reference proteome</keyword>
<dbReference type="InterPro" id="IPR050979">
    <property type="entry name" value="LD-transpeptidase"/>
</dbReference>
<dbReference type="GO" id="GO:0018104">
    <property type="term" value="P:peptidoglycan-protein cross-linking"/>
    <property type="evidence" value="ECO:0007669"/>
    <property type="project" value="TreeGrafter"/>
</dbReference>
<dbReference type="Pfam" id="PF03734">
    <property type="entry name" value="YkuD"/>
    <property type="match status" value="1"/>
</dbReference>
<dbReference type="SUPFAM" id="SSF141523">
    <property type="entry name" value="L,D-transpeptidase catalytic domain-like"/>
    <property type="match status" value="1"/>
</dbReference>
<evidence type="ECO:0000313" key="18">
    <source>
        <dbReference type="Proteomes" id="UP000515947"/>
    </source>
</evidence>
<dbReference type="InterPro" id="IPR038063">
    <property type="entry name" value="Transpep_catalytic_dom"/>
</dbReference>
<dbReference type="KEGG" id="nmes:H9L09_01440"/>
<keyword evidence="9" id="KW-0449">Lipoprotein</keyword>
<dbReference type="GO" id="GO:0008360">
    <property type="term" value="P:regulation of cell shape"/>
    <property type="evidence" value="ECO:0007669"/>
    <property type="project" value="UniProtKB-UniRule"/>
</dbReference>
<feature type="region of interest" description="Disordered" evidence="14">
    <location>
        <begin position="36"/>
        <end position="63"/>
    </location>
</feature>
<dbReference type="CDD" id="cd16913">
    <property type="entry name" value="YkuD_like"/>
    <property type="match status" value="1"/>
</dbReference>
<feature type="active site" description="Proton donor/acceptor" evidence="13">
    <location>
        <position position="347"/>
    </location>
</feature>
<dbReference type="CDD" id="cd13432">
    <property type="entry name" value="LDT_IgD_like_2"/>
    <property type="match status" value="1"/>
</dbReference>
<dbReference type="UniPathway" id="UPA00219"/>
<evidence type="ECO:0000256" key="8">
    <source>
        <dbReference type="ARBA" id="ARBA00023139"/>
    </source>
</evidence>
<sequence>MLYRHGRSARAHARRRAVLAGAAVLSVALAGCTAAADSDGPAAAGSPSAGQSESAASPEAPAVSVASISDNLPAGEAGVPVDQQVKLTADQGTFQSVEVTFGAKKEKLAGELSEGDRVWTSTDRLEPGLLYTVRSVAVDADGLTKRDKTSFRTEDLSLDQQTYPSIAPLGGETVGVGMPVIVRFDVPVTDRASIEKHLSVSSSPAQVGAWHWISDNEVHWRPKTYWKPGTDVRVTADINSIPAGNGIYGQLSRSTSFHVGDAMVSKIDVAAHQMRVFRNGELLRTIPISAGKPGFTTRSGTKVIIEKFRSKRMDAATTGISPDNPEYYNLSNVEYAMRVTYSGEFLHAAPWSVGSQGNANVSHGCVGMSTADAGWLFNLTKRGDVVEVTGTDREMTLTNGYGDWNETFQEYRQGSALS</sequence>
<feature type="active site" description="Nucleophile" evidence="13">
    <location>
        <position position="365"/>
    </location>
</feature>
<dbReference type="GO" id="GO:0071555">
    <property type="term" value="P:cell wall organization"/>
    <property type="evidence" value="ECO:0007669"/>
    <property type="project" value="UniProtKB-UniRule"/>
</dbReference>
<dbReference type="InterPro" id="IPR005490">
    <property type="entry name" value="LD_TPept_cat_dom"/>
</dbReference>
<evidence type="ECO:0000256" key="3">
    <source>
        <dbReference type="ARBA" id="ARBA00022679"/>
    </source>
</evidence>
<keyword evidence="4 15" id="KW-0732">Signal</keyword>
<evidence type="ECO:0000256" key="7">
    <source>
        <dbReference type="ARBA" id="ARBA00023136"/>
    </source>
</evidence>
<evidence type="ECO:0000256" key="2">
    <source>
        <dbReference type="ARBA" id="ARBA00022475"/>
    </source>
</evidence>